<accession>A0A1S3G7P4</accession>
<name>A0A1S3G7P4_DIPOR</name>
<keyword evidence="1" id="KW-0175">Coiled coil</keyword>
<evidence type="ECO:0000313" key="3">
    <source>
        <dbReference type="Proteomes" id="UP000081671"/>
    </source>
</evidence>
<evidence type="ECO:0000256" key="1">
    <source>
        <dbReference type="SAM" id="Coils"/>
    </source>
</evidence>
<dbReference type="KEGG" id="dord:105995157"/>
<feature type="region of interest" description="Disordered" evidence="2">
    <location>
        <begin position="995"/>
        <end position="1022"/>
    </location>
</feature>
<dbReference type="InParanoid" id="A0A1S3G7P4"/>
<proteinExistence type="predicted"/>
<dbReference type="GO" id="GO:0005814">
    <property type="term" value="C:centriole"/>
    <property type="evidence" value="ECO:0007669"/>
    <property type="project" value="TreeGrafter"/>
</dbReference>
<dbReference type="PANTHER" id="PTHR21553">
    <property type="entry name" value="ALMS1-RELATED"/>
    <property type="match status" value="1"/>
</dbReference>
<evidence type="ECO:0000313" key="4">
    <source>
        <dbReference type="RefSeq" id="XP_012884284.1"/>
    </source>
</evidence>
<feature type="compositionally biased region" description="Polar residues" evidence="2">
    <location>
        <begin position="1167"/>
        <end position="1176"/>
    </location>
</feature>
<feature type="coiled-coil region" evidence="1">
    <location>
        <begin position="497"/>
        <end position="531"/>
    </location>
</feature>
<dbReference type="CTD" id="85459"/>
<dbReference type="GO" id="GO:0046599">
    <property type="term" value="P:regulation of centriole replication"/>
    <property type="evidence" value="ECO:0007669"/>
    <property type="project" value="TreeGrafter"/>
</dbReference>
<protein>
    <submittedName>
        <fullName evidence="4">Centrosomal protein of 295 kDa isoform X1</fullName>
    </submittedName>
</protein>
<dbReference type="PANTHER" id="PTHR21553:SF25">
    <property type="entry name" value="CENTROSOMAL PROTEIN OF 295 KDA"/>
    <property type="match status" value="1"/>
</dbReference>
<gene>
    <name evidence="4" type="primary">Cep295</name>
</gene>
<dbReference type="OrthoDB" id="6359887at2759"/>
<dbReference type="GO" id="GO:0005829">
    <property type="term" value="C:cytosol"/>
    <property type="evidence" value="ECO:0007669"/>
    <property type="project" value="TreeGrafter"/>
</dbReference>
<dbReference type="Proteomes" id="UP000081671">
    <property type="component" value="Unplaced"/>
</dbReference>
<organism evidence="3 4">
    <name type="scientific">Dipodomys ordii</name>
    <name type="common">Ord's kangaroo rat</name>
    <dbReference type="NCBI Taxonomy" id="10020"/>
    <lineage>
        <taxon>Eukaryota</taxon>
        <taxon>Metazoa</taxon>
        <taxon>Chordata</taxon>
        <taxon>Craniata</taxon>
        <taxon>Vertebrata</taxon>
        <taxon>Euteleostomi</taxon>
        <taxon>Mammalia</taxon>
        <taxon>Eutheria</taxon>
        <taxon>Euarchontoglires</taxon>
        <taxon>Glires</taxon>
        <taxon>Rodentia</taxon>
        <taxon>Castorimorpha</taxon>
        <taxon>Heteromyidae</taxon>
        <taxon>Dipodomyinae</taxon>
        <taxon>Dipodomys</taxon>
    </lineage>
</organism>
<sequence>MKRKVVNAGKLRLSPNEEACILKEDYERRRKLRLLQVREQERDIALQIREDIKQRRNEHLTRLAEELRAQWEEAQTQKIQNLEKLYLASLREMGKGHRQAKENQPDLDAVARRAAERKKKAEVRHREALKLQKIQKEMSLKQKTWHINARKEALLVEKERSAKITSLPIPPPAPFENIEIKKISSVKTNSSTYHHMSTFVNRQMDTSEPDAHLAAEKEATRLEVLQRQAAQERMEQFEKAWARGFQAMQKIHLAQNQEKVLKELKQLQQEDLARRRQTVAQMPPQLIELPYKRSEVKEDWQRELEVAFEDMYSADREVRGNLILHLEPEPLPMVSDQIHDEELDLSMEREDREEPENLQVTDAAVMCPTETNVKTHQIPSRILFKKLLNKIRSQKSLWTIKSMSEDECEMTTTVSESESKTAAVEAGAVDVIQSDTLTIESGPLSSEDKPLLRHRDTGKEKDLYETLPGTAVAQSSILLHPQEEAVRVRSAARQKQIMDLEVQKRKQLELLEQIEQQKLRLETDCFQAQLEEDKRKRTQQPEVGIASASSTIISDEDNHRQMIRNYQQQLLQQNRLHRQSVETARKRLLEYQTILKGKYPSSSTTSLVSDSVVSEHWDQSRSPKLSPYKYKPVQPIQSSKLKQDHIQSLRPSHIPLRQSHIPQRQVETTEILSTSDVLANKSLDSQEHVRQFSRTETQQTDWLVPNKSQILSRTLSSDRAQIQNARELSETFRLTTFQTLDSQQVSQDSENMSSKLTEPPSFLPLVPEHSFTLLPVKVESGKIQEPLSNINKSAVCISHSVGSQIHDQPLTSSETITAQQGNLKALQQQLELQKDILQARQEAQEQLLLHKQKELEEQIGFSVFLPTVADSFASLAYSKAESRAQESSVAKNATLASSSNPVTQLQDSLICYSQPMLSQQNNLKFPHKELNVVKDSLQARREAQEVLFVGKQCDLDGGLCSEQSATSSQPHQVAQHMFTSLPFAVTKSRKIQEQHLSKNEEGFLSSQSEIPVSQDGSSSFLPLHDSSELLQEQLATQKDTPPARYNAHVDILLHRQKDLRDIEPGRMSFSFSPVLVQHIDTSPSSTESEPRFQKHYLSKKESIIPSDNLISPAFQDTSLSFQQHSLPGQENFTTLQQQSHIQRIILGARKESQEFVHKQTELKRISSEQSGTSSLSPVAKSERLQDFMSIKSDSTDPLIHSAIPRFQERLLRFSHVLPLPDNLEKHQEYIDTPKEFVNFSQKTQDNTSSEQTGFSSFTPQIEQHSFTSLPSADSSLTQEPVSIESDNKTSRHFQIPKLQHKLVQLSHCIQPQQDNLKALQEKLATQREGIIQARQEARKEMLSWNQQSWKERVSPEQGGISPSLLITHHPCASLPLTESERTQECCPTNIDSTPSSSNLEMLILPNSQLSLSHTLPQQDNLITLQEHLHAQTSSFPSIEKPQEELVLPRQHESEAKVSSEHFIQAHHGDFKTLQHQLDIQRKVIRFGQEVQEELLLQKLCKLEKRVSSEQISSSFASQVAQPVASSEGTQKSFSTDSSNAEFSTLHGKFLSSSQSLLPQQGDLRVYHNENTKEELLLNKESQFNKIESAELALSSSFLSEDLEHSFIPLPFAEAKYTSTYKLNSSKNEHEAPSSDSEIPGFQERLVTYSQPILLKQNYMSLEKQLDLQREVLHCSQKAPEELLDHIQTTLQKHDAHQTGKPMIENYLNIQKMEQFREWLPHIQDLHAGKGNADADQLLSEDSSAKLRGEHLDKELGKRASKPPVARVKCGLNLNQHELSAIQEIESPASGRTSIPDKLNIFEDRDPMRVSISREQNFLKSPPAQNAFVCHQPSVQENIRSDAITDGAVLVKVKESDVENHAVLSYAMEGEECIHVMPVVQPDNKTETQDISHEPSSVTLSTGSFLSYENTDLSLIDTESFLDRQEQESTIKQEETDILSSVVPSTQVIYTSQQQQNSSDVPKSLLEEFASGHTESQQNTDNCIKEVNLIPEKTDLCVDLDFPELEFVFPNLHRQLFQPLKPHTDFDFSPSGISQDNSNFYQTIGSSSERHHATVSSRSTVSFTALRQTHLHSFPNTRLSQQPDANLAHTATSSFAAENTEGSEEPFPQLLPEISSQEGSQHADLPSIVSIEARDSSQDMENEKSPSEQTEIIQNKKSVHFQLCVGNSSSTYSSSDAGVFDQLLVQHSTPCGSISSECSIKLESEGRLDFQELSKRQIVTILRSPEFKDDKSAICSLPTNAHVEDIDSQLHIRTAEMGTSTENYFEKSLKIETPEALRNLPQPAQSEPHISFGSFSFQSSIPVWETESGHGIMEEPDLTLVSSTDISIAETSFANLTIEENGSNCTQVTEYLPSTETSDYPTPAASTAVSGSLQAASFIKRSYQGQKRMCKTQISEDSHIETDPDSYVGHHKGVNKVRVSLSEDRHHEQAIMQKRLYNQLVEVKQKEEKGKLEAYAQNRARAKEFHKVSRTPHHVISFWILTETTKLFFILSTENTRETSNQKYMLTFYKQGYNGVLFEVNKFLFNNFHMLCCDSFSAHQSEAQDFS</sequence>
<dbReference type="GO" id="GO:0005813">
    <property type="term" value="C:centrosome"/>
    <property type="evidence" value="ECO:0007669"/>
    <property type="project" value="TreeGrafter"/>
</dbReference>
<evidence type="ECO:0000256" key="2">
    <source>
        <dbReference type="SAM" id="MobiDB-lite"/>
    </source>
</evidence>
<dbReference type="FunCoup" id="A0A1S3G7P4">
    <property type="interactions" value="1182"/>
</dbReference>
<feature type="coiled-coil region" evidence="1">
    <location>
        <begin position="50"/>
        <end position="77"/>
    </location>
</feature>
<feature type="region of interest" description="Disordered" evidence="2">
    <location>
        <begin position="1161"/>
        <end position="1180"/>
    </location>
</feature>
<feature type="compositionally biased region" description="Polar residues" evidence="2">
    <location>
        <begin position="1004"/>
        <end position="1020"/>
    </location>
</feature>
<dbReference type="GeneID" id="105995157"/>
<dbReference type="RefSeq" id="XP_012884284.1">
    <property type="nucleotide sequence ID" value="XM_013028830.1"/>
</dbReference>
<reference evidence="4" key="1">
    <citation type="submission" date="2025-08" db="UniProtKB">
        <authorList>
            <consortium name="RefSeq"/>
        </authorList>
    </citation>
    <scope>IDENTIFICATION</scope>
    <source>
        <tissue evidence="4">Kidney</tissue>
    </source>
</reference>
<keyword evidence="3" id="KW-1185">Reference proteome</keyword>
<feature type="coiled-coil region" evidence="1">
    <location>
        <begin position="215"/>
        <end position="270"/>
    </location>
</feature>